<evidence type="ECO:0000259" key="2">
    <source>
        <dbReference type="Pfam" id="PF14368"/>
    </source>
</evidence>
<dbReference type="OrthoDB" id="1885440at2759"/>
<organism evidence="3 4">
    <name type="scientific">Vitis vinifera</name>
    <name type="common">Grape</name>
    <dbReference type="NCBI Taxonomy" id="29760"/>
    <lineage>
        <taxon>Eukaryota</taxon>
        <taxon>Viridiplantae</taxon>
        <taxon>Streptophyta</taxon>
        <taxon>Embryophyta</taxon>
        <taxon>Tracheophyta</taxon>
        <taxon>Spermatophyta</taxon>
        <taxon>Magnoliopsida</taxon>
        <taxon>eudicotyledons</taxon>
        <taxon>Gunneridae</taxon>
        <taxon>Pentapetalae</taxon>
        <taxon>rosids</taxon>
        <taxon>Vitales</taxon>
        <taxon>Vitaceae</taxon>
        <taxon>Viteae</taxon>
        <taxon>Vitis</taxon>
    </lineage>
</organism>
<dbReference type="Gene3D" id="1.10.110.10">
    <property type="entry name" value="Plant lipid-transfer and hydrophobic proteins"/>
    <property type="match status" value="1"/>
</dbReference>
<dbReference type="EMBL" id="QGNW01002072">
    <property type="protein sequence ID" value="RVW25653.1"/>
    <property type="molecule type" value="Genomic_DNA"/>
</dbReference>
<accession>A0A438CR28</accession>
<dbReference type="Proteomes" id="UP000288805">
    <property type="component" value="Unassembled WGS sequence"/>
</dbReference>
<proteinExistence type="predicted"/>
<reference evidence="3 4" key="1">
    <citation type="journal article" date="2018" name="PLoS Genet.">
        <title>Population sequencing reveals clonal diversity and ancestral inbreeding in the grapevine cultivar Chardonnay.</title>
        <authorList>
            <person name="Roach M.J."/>
            <person name="Johnson D.L."/>
            <person name="Bohlmann J."/>
            <person name="van Vuuren H.J."/>
            <person name="Jones S.J."/>
            <person name="Pretorius I.S."/>
            <person name="Schmidt S.A."/>
            <person name="Borneman A.R."/>
        </authorList>
    </citation>
    <scope>NUCLEOTIDE SEQUENCE [LARGE SCALE GENOMIC DNA]</scope>
    <source>
        <strain evidence="4">cv. Chardonnay</strain>
        <tissue evidence="3">Leaf</tissue>
    </source>
</reference>
<feature type="domain" description="Bifunctional inhibitor/plant lipid transfer protein/seed storage helical" evidence="2">
    <location>
        <begin position="149"/>
        <end position="233"/>
    </location>
</feature>
<dbReference type="Pfam" id="PF14368">
    <property type="entry name" value="LTP_2"/>
    <property type="match status" value="1"/>
</dbReference>
<sequence length="239" mass="26180">MMQSLRNERIHRLGHGYVPTKWEFGLQGEHFDHSWGWSQILGLFTVGPNSLELFDDQLVLPTDPLLAYVLVLGKVDGKYEKTLMDMSLYPQLKPNNLWFEHHPGGHRLSAQSNGHGKEKRKKIGEKHEGGSGGGGGGGCIGGMRLGNIQMASADTSPSQCKEERNLLVNACRPVIYGRSPSADCCQRVRVSHVECVCPYVTPKTASIIGVIGVDNVVKKIEGCGRTVPRKFKCGSITTP</sequence>
<dbReference type="SUPFAM" id="SSF47699">
    <property type="entry name" value="Bifunctional inhibitor/lipid-transfer protein/seed storage 2S albumin"/>
    <property type="match status" value="1"/>
</dbReference>
<dbReference type="PANTHER" id="PTHR33286:SF7">
    <property type="entry name" value="BIFUNCTIONAL INHIBITOR_PLANT LIPID TRANSFER PROTEIN_SEED STORAGE HELICAL DOMAIN-CONTAINING PROTEIN"/>
    <property type="match status" value="1"/>
</dbReference>
<name>A0A438CR28_VITVI</name>
<evidence type="ECO:0000256" key="1">
    <source>
        <dbReference type="SAM" id="MobiDB-lite"/>
    </source>
</evidence>
<evidence type="ECO:0000313" key="4">
    <source>
        <dbReference type="Proteomes" id="UP000288805"/>
    </source>
</evidence>
<dbReference type="PANTHER" id="PTHR33286">
    <property type="entry name" value="BIFUNCTIONAL INHIBITOR/LIPID-TRANSFER PROTEIN/SEED STORAGE 2S ALBUMIN SUPERFAMILY PROTEIN"/>
    <property type="match status" value="1"/>
</dbReference>
<evidence type="ECO:0000313" key="3">
    <source>
        <dbReference type="EMBL" id="RVW25653.1"/>
    </source>
</evidence>
<gene>
    <name evidence="3" type="ORF">CK203_115808</name>
</gene>
<protein>
    <recommendedName>
        <fullName evidence="2">Bifunctional inhibitor/plant lipid transfer protein/seed storage helical domain-containing protein</fullName>
    </recommendedName>
</protein>
<dbReference type="AlphaFoldDB" id="A0A438CR28"/>
<comment type="caution">
    <text evidence="3">The sequence shown here is derived from an EMBL/GenBank/DDBJ whole genome shotgun (WGS) entry which is preliminary data.</text>
</comment>
<dbReference type="InterPro" id="IPR036312">
    <property type="entry name" value="Bifun_inhib/LTP/seed_sf"/>
</dbReference>
<dbReference type="InterPro" id="IPR016140">
    <property type="entry name" value="Bifunc_inhib/LTP/seed_store"/>
</dbReference>
<feature type="region of interest" description="Disordered" evidence="1">
    <location>
        <begin position="103"/>
        <end position="136"/>
    </location>
</feature>